<dbReference type="Pfam" id="PF00581">
    <property type="entry name" value="Rhodanese"/>
    <property type="match status" value="1"/>
</dbReference>
<sequence length="186" mass="20563">MTSRTSAQGLALLRSARFARCAASLALRSSAITTARRNNSSLNSPPRIASQCRRQTQVRWHSELSSGSKSKRLMVFLQIKSLSSSPSQDHILIDVREPSEYNAGFIPTAINIPVTSQPDALFLSPEDFEDRFGFEKPPPDKELVFYCKAGVRSSAAAQLAQQQGYDKVAEYRGSWLDWQKKGGGPQ</sequence>
<gene>
    <name evidence="2" type="ORF">EV356DRAFT_452770</name>
</gene>
<dbReference type="GO" id="GO:0005739">
    <property type="term" value="C:mitochondrion"/>
    <property type="evidence" value="ECO:0007669"/>
    <property type="project" value="TreeGrafter"/>
</dbReference>
<dbReference type="OrthoDB" id="566238at2759"/>
<keyword evidence="3" id="KW-1185">Reference proteome</keyword>
<reference evidence="2" key="1">
    <citation type="journal article" date="2020" name="Stud. Mycol.">
        <title>101 Dothideomycetes genomes: a test case for predicting lifestyles and emergence of pathogens.</title>
        <authorList>
            <person name="Haridas S."/>
            <person name="Albert R."/>
            <person name="Binder M."/>
            <person name="Bloem J."/>
            <person name="Labutti K."/>
            <person name="Salamov A."/>
            <person name="Andreopoulos B."/>
            <person name="Baker S."/>
            <person name="Barry K."/>
            <person name="Bills G."/>
            <person name="Bluhm B."/>
            <person name="Cannon C."/>
            <person name="Castanera R."/>
            <person name="Culley D."/>
            <person name="Daum C."/>
            <person name="Ezra D."/>
            <person name="Gonzalez J."/>
            <person name="Henrissat B."/>
            <person name="Kuo A."/>
            <person name="Liang C."/>
            <person name="Lipzen A."/>
            <person name="Lutzoni F."/>
            <person name="Magnuson J."/>
            <person name="Mondo S."/>
            <person name="Nolan M."/>
            <person name="Ohm R."/>
            <person name="Pangilinan J."/>
            <person name="Park H.-J."/>
            <person name="Ramirez L."/>
            <person name="Alfaro M."/>
            <person name="Sun H."/>
            <person name="Tritt A."/>
            <person name="Yoshinaga Y."/>
            <person name="Zwiers L.-H."/>
            <person name="Turgeon B."/>
            <person name="Goodwin S."/>
            <person name="Spatafora J."/>
            <person name="Crous P."/>
            <person name="Grigoriev I."/>
        </authorList>
    </citation>
    <scope>NUCLEOTIDE SEQUENCE</scope>
    <source>
        <strain evidence="2">Tuck. ex Michener</strain>
    </source>
</reference>
<name>A0A6A6GZ69_VIRVR</name>
<organism evidence="2 3">
    <name type="scientific">Viridothelium virens</name>
    <name type="common">Speckled blister lichen</name>
    <name type="synonym">Trypethelium virens</name>
    <dbReference type="NCBI Taxonomy" id="1048519"/>
    <lineage>
        <taxon>Eukaryota</taxon>
        <taxon>Fungi</taxon>
        <taxon>Dikarya</taxon>
        <taxon>Ascomycota</taxon>
        <taxon>Pezizomycotina</taxon>
        <taxon>Dothideomycetes</taxon>
        <taxon>Dothideomycetes incertae sedis</taxon>
        <taxon>Trypetheliales</taxon>
        <taxon>Trypetheliaceae</taxon>
        <taxon>Viridothelium</taxon>
    </lineage>
</organism>
<evidence type="ECO:0000259" key="1">
    <source>
        <dbReference type="PROSITE" id="PS50206"/>
    </source>
</evidence>
<feature type="domain" description="Rhodanese" evidence="1">
    <location>
        <begin position="86"/>
        <end position="186"/>
    </location>
</feature>
<dbReference type="Proteomes" id="UP000800092">
    <property type="component" value="Unassembled WGS sequence"/>
</dbReference>
<accession>A0A6A6GZ69</accession>
<dbReference type="Gene3D" id="3.40.250.10">
    <property type="entry name" value="Rhodanese-like domain"/>
    <property type="match status" value="1"/>
</dbReference>
<dbReference type="SMART" id="SM00450">
    <property type="entry name" value="RHOD"/>
    <property type="match status" value="1"/>
</dbReference>
<dbReference type="SUPFAM" id="SSF52821">
    <property type="entry name" value="Rhodanese/Cell cycle control phosphatase"/>
    <property type="match status" value="1"/>
</dbReference>
<dbReference type="EMBL" id="ML991832">
    <property type="protein sequence ID" value="KAF2231032.1"/>
    <property type="molecule type" value="Genomic_DNA"/>
</dbReference>
<dbReference type="GO" id="GO:0004792">
    <property type="term" value="F:thiosulfate-cyanide sulfurtransferase activity"/>
    <property type="evidence" value="ECO:0007669"/>
    <property type="project" value="TreeGrafter"/>
</dbReference>
<dbReference type="InterPro" id="IPR001763">
    <property type="entry name" value="Rhodanese-like_dom"/>
</dbReference>
<evidence type="ECO:0000313" key="2">
    <source>
        <dbReference type="EMBL" id="KAF2231032.1"/>
    </source>
</evidence>
<evidence type="ECO:0000313" key="3">
    <source>
        <dbReference type="Proteomes" id="UP000800092"/>
    </source>
</evidence>
<dbReference type="InterPro" id="IPR036873">
    <property type="entry name" value="Rhodanese-like_dom_sf"/>
</dbReference>
<dbReference type="CDD" id="cd01519">
    <property type="entry name" value="RHOD_HSP67B2"/>
    <property type="match status" value="1"/>
</dbReference>
<protein>
    <submittedName>
        <fullName evidence="2">Rhodanese-like protein</fullName>
    </submittedName>
</protein>
<dbReference type="AlphaFoldDB" id="A0A6A6GZ69"/>
<dbReference type="PANTHER" id="PTHR44086:SF10">
    <property type="entry name" value="THIOSULFATE SULFURTRANSFERASE_RHODANESE-LIKE DOMAIN-CONTAINING PROTEIN 3"/>
    <property type="match status" value="1"/>
</dbReference>
<dbReference type="PROSITE" id="PS50206">
    <property type="entry name" value="RHODANESE_3"/>
    <property type="match status" value="1"/>
</dbReference>
<proteinExistence type="predicted"/>
<dbReference type="PANTHER" id="PTHR44086">
    <property type="entry name" value="THIOSULFATE SULFURTRANSFERASE RDL2, MITOCHONDRIAL-RELATED"/>
    <property type="match status" value="1"/>
</dbReference>